<sequence length="275" mass="31487">MSVEHLSTAGIRSVTEEEIAHYREKGWAKLPGFFSPETVADLLERAKSKMGERAPLTVRRDDAGQLEPNEYNWYARWDGCSHEDPRIRDVGQSRALATAASRLMGDQVRFYFDHFFVKVPQAAEGTETPWHQDLPHHPLDRQGVLTIWVPLVECPPEKGSLRFLSGSHRAGLLGRYLNRRDEVQLVDEHPWILDEYEMSPPLHLYPGDATVHNLAITHYAPPNTTGTPRWVYSTQWLPVRTRYTGAPNHRTEGLGLKVDQPLDHPRFPIIETDHH</sequence>
<reference evidence="2" key="1">
    <citation type="journal article" date="2019" name="Int. J. Syst. Evol. Microbiol.">
        <title>The Global Catalogue of Microorganisms (GCM) 10K type strain sequencing project: providing services to taxonomists for standard genome sequencing and annotation.</title>
        <authorList>
            <consortium name="The Broad Institute Genomics Platform"/>
            <consortium name="The Broad Institute Genome Sequencing Center for Infectious Disease"/>
            <person name="Wu L."/>
            <person name="Ma J."/>
        </authorList>
    </citation>
    <scope>NUCLEOTIDE SEQUENCE [LARGE SCALE GENOMIC DNA]</scope>
    <source>
        <strain evidence="2">CGMCC 4.7641</strain>
    </source>
</reference>
<proteinExistence type="predicted"/>
<keyword evidence="2" id="KW-1185">Reference proteome</keyword>
<dbReference type="InterPro" id="IPR008775">
    <property type="entry name" value="Phytyl_CoA_dOase-like"/>
</dbReference>
<dbReference type="Gene3D" id="2.60.120.620">
    <property type="entry name" value="q2cbj1_9rhob like domain"/>
    <property type="match status" value="1"/>
</dbReference>
<dbReference type="Pfam" id="PF05721">
    <property type="entry name" value="PhyH"/>
    <property type="match status" value="1"/>
</dbReference>
<accession>A0ABW5HNH2</accession>
<protein>
    <submittedName>
        <fullName evidence="1">Phytanoyl-CoA dioxygenase family protein</fullName>
    </submittedName>
</protein>
<comment type="caution">
    <text evidence="1">The sequence shown here is derived from an EMBL/GenBank/DDBJ whole genome shotgun (WGS) entry which is preliminary data.</text>
</comment>
<evidence type="ECO:0000313" key="2">
    <source>
        <dbReference type="Proteomes" id="UP001597483"/>
    </source>
</evidence>
<evidence type="ECO:0000313" key="1">
    <source>
        <dbReference type="EMBL" id="MFD2474332.1"/>
    </source>
</evidence>
<dbReference type="RefSeq" id="WP_378313528.1">
    <property type="nucleotide sequence ID" value="NZ_JBHUKS010000037.1"/>
</dbReference>
<organism evidence="1 2">
    <name type="scientific">Amycolatopsis silviterrae</name>
    <dbReference type="NCBI Taxonomy" id="1656914"/>
    <lineage>
        <taxon>Bacteria</taxon>
        <taxon>Bacillati</taxon>
        <taxon>Actinomycetota</taxon>
        <taxon>Actinomycetes</taxon>
        <taxon>Pseudonocardiales</taxon>
        <taxon>Pseudonocardiaceae</taxon>
        <taxon>Amycolatopsis</taxon>
    </lineage>
</organism>
<dbReference type="EMBL" id="JBHUKS010000037">
    <property type="protein sequence ID" value="MFD2474332.1"/>
    <property type="molecule type" value="Genomic_DNA"/>
</dbReference>
<gene>
    <name evidence="1" type="ORF">ACFSVL_43480</name>
</gene>
<dbReference type="Proteomes" id="UP001597483">
    <property type="component" value="Unassembled WGS sequence"/>
</dbReference>
<dbReference type="SUPFAM" id="SSF51197">
    <property type="entry name" value="Clavaminate synthase-like"/>
    <property type="match status" value="1"/>
</dbReference>
<keyword evidence="1" id="KW-0223">Dioxygenase</keyword>
<dbReference type="PANTHER" id="PTHR20883:SF49">
    <property type="entry name" value="PHYTANOYL-COA DIOXYGENASE"/>
    <property type="match status" value="1"/>
</dbReference>
<keyword evidence="1" id="KW-0560">Oxidoreductase</keyword>
<dbReference type="PANTHER" id="PTHR20883">
    <property type="entry name" value="PHYTANOYL-COA DIOXYGENASE DOMAIN CONTAINING 1"/>
    <property type="match status" value="1"/>
</dbReference>
<dbReference type="GO" id="GO:0051213">
    <property type="term" value="F:dioxygenase activity"/>
    <property type="evidence" value="ECO:0007669"/>
    <property type="project" value="UniProtKB-KW"/>
</dbReference>
<name>A0ABW5HNH2_9PSEU</name>